<protein>
    <submittedName>
        <fullName evidence="5">Coenzyme F420 hydrogenase/dehydrogenase, beta subunit C-terminal domain</fullName>
    </submittedName>
</protein>
<keyword evidence="3" id="KW-0411">Iron-sulfur</keyword>
<keyword evidence="2" id="KW-0408">Iron</keyword>
<dbReference type="PROSITE" id="PS51379">
    <property type="entry name" value="4FE4S_FER_2"/>
    <property type="match status" value="2"/>
</dbReference>
<dbReference type="RefSeq" id="WP_215760255.1">
    <property type="nucleotide sequence ID" value="NZ_JAHKBE010000036.1"/>
</dbReference>
<evidence type="ECO:0000256" key="3">
    <source>
        <dbReference type="ARBA" id="ARBA00023014"/>
    </source>
</evidence>
<evidence type="ECO:0000313" key="5">
    <source>
        <dbReference type="EMBL" id="MEQ2487220.1"/>
    </source>
</evidence>
<feature type="domain" description="4Fe-4S ferredoxin-type" evidence="4">
    <location>
        <begin position="1"/>
        <end position="30"/>
    </location>
</feature>
<dbReference type="Proteomes" id="UP001487296">
    <property type="component" value="Unassembled WGS sequence"/>
</dbReference>
<accession>A0ABV1FS28</accession>
<comment type="caution">
    <text evidence="5">The sequence shown here is derived from an EMBL/GenBank/DDBJ whole genome shotgun (WGS) entry which is preliminary data.</text>
</comment>
<organism evidence="5 6">
    <name type="scientific">Hallella faecis</name>
    <dbReference type="NCBI Taxonomy" id="2841596"/>
    <lineage>
        <taxon>Bacteria</taxon>
        <taxon>Pseudomonadati</taxon>
        <taxon>Bacteroidota</taxon>
        <taxon>Bacteroidia</taxon>
        <taxon>Bacteroidales</taxon>
        <taxon>Prevotellaceae</taxon>
        <taxon>Hallella</taxon>
    </lineage>
</organism>
<dbReference type="InterPro" id="IPR052977">
    <property type="entry name" value="Polyferredoxin-like_ET"/>
</dbReference>
<name>A0ABV1FS28_9BACT</name>
<proteinExistence type="predicted"/>
<dbReference type="SUPFAM" id="SSF54862">
    <property type="entry name" value="4Fe-4S ferredoxins"/>
    <property type="match status" value="1"/>
</dbReference>
<dbReference type="Pfam" id="PF04432">
    <property type="entry name" value="FrhB_FdhB_C"/>
    <property type="match status" value="1"/>
</dbReference>
<keyword evidence="6" id="KW-1185">Reference proteome</keyword>
<dbReference type="InterPro" id="IPR017896">
    <property type="entry name" value="4Fe4S_Fe-S-bd"/>
</dbReference>
<evidence type="ECO:0000256" key="2">
    <source>
        <dbReference type="ARBA" id="ARBA00023004"/>
    </source>
</evidence>
<dbReference type="PANTHER" id="PTHR43193">
    <property type="match status" value="1"/>
</dbReference>
<feature type="domain" description="4Fe-4S ferredoxin-type" evidence="4">
    <location>
        <begin position="35"/>
        <end position="65"/>
    </location>
</feature>
<evidence type="ECO:0000259" key="4">
    <source>
        <dbReference type="PROSITE" id="PS51379"/>
    </source>
</evidence>
<evidence type="ECO:0000313" key="6">
    <source>
        <dbReference type="Proteomes" id="UP001487296"/>
    </source>
</evidence>
<dbReference type="InterPro" id="IPR017900">
    <property type="entry name" value="4Fe4S_Fe_S_CS"/>
</dbReference>
<keyword evidence="1" id="KW-0479">Metal-binding</keyword>
<reference evidence="5 6" key="1">
    <citation type="submission" date="2024-04" db="EMBL/GenBank/DDBJ databases">
        <title>Human intestinal bacterial collection.</title>
        <authorList>
            <person name="Pauvert C."/>
            <person name="Hitch T.C.A."/>
            <person name="Clavel T."/>
        </authorList>
    </citation>
    <scope>NUCLEOTIDE SEQUENCE [LARGE SCALE GENOMIC DNA]</scope>
    <source>
        <strain evidence="5 6">CLA-AA-H145</strain>
    </source>
</reference>
<dbReference type="Pfam" id="PF12838">
    <property type="entry name" value="Fer4_7"/>
    <property type="match status" value="1"/>
</dbReference>
<dbReference type="InterPro" id="IPR007525">
    <property type="entry name" value="FrhB_FdhB_C"/>
</dbReference>
<dbReference type="PANTHER" id="PTHR43193:SF2">
    <property type="entry name" value="POLYFERREDOXIN PROTEIN FWDF"/>
    <property type="match status" value="1"/>
</dbReference>
<gene>
    <name evidence="5" type="ORF">AAAT34_09170</name>
</gene>
<evidence type="ECO:0000256" key="1">
    <source>
        <dbReference type="ARBA" id="ARBA00022723"/>
    </source>
</evidence>
<dbReference type="EMBL" id="JBBNFP010000036">
    <property type="protein sequence ID" value="MEQ2487220.1"/>
    <property type="molecule type" value="Genomic_DNA"/>
</dbReference>
<sequence>MIQITNKVDCCGCSACAMKCPKHCITMQTDSEGFLYPAVNKEDCIDCGLCEKVCHELHPYEERKPLNVYAAINKNEEIRLKSSSGGIFYLLAEKTISEGGLVFGARFDEDWQVVIDYAETMEGIKPFMGSKYVQARTATAFKDAEAFLKQGRKVLFSGSPCQIAGLNHYLRKEYDNLTTVDFVCHGVPSPKVWQRYLDEVVTSGKRAINDVKFRNKSNGWKKFNFVLSYNQEEKTHSLCSWHQQNHYMRAFLSDMILRPSCHECRAKQGCSHSDITIADFWGIHIEMPEMDDDKGTGLVLVNTDKGRQALDWSKVTKKESSIEIASKYNGGLSSITKPHPKRAEFFASLDASPSVIDLIDKSLRPSFKSRIRLSLRRYKQLIKRVLKKLMGGGKCKLAHPTLPCPQNSQTNFVPSLPQDAKISAITFRNKQNGWKSYRMEITLK</sequence>
<dbReference type="PROSITE" id="PS00198">
    <property type="entry name" value="4FE4S_FER_1"/>
    <property type="match status" value="1"/>
</dbReference>
<dbReference type="Gene3D" id="3.30.70.20">
    <property type="match status" value="1"/>
</dbReference>